<accession>A0A1I0YKV0</accession>
<dbReference type="GO" id="GO:0008757">
    <property type="term" value="F:S-adenosylmethionine-dependent methyltransferase activity"/>
    <property type="evidence" value="ECO:0007669"/>
    <property type="project" value="InterPro"/>
</dbReference>
<dbReference type="Gene3D" id="3.40.50.720">
    <property type="entry name" value="NAD(P)-binding Rossmann-like Domain"/>
    <property type="match status" value="1"/>
</dbReference>
<evidence type="ECO:0000259" key="1">
    <source>
        <dbReference type="Pfam" id="PF08241"/>
    </source>
</evidence>
<evidence type="ECO:0000313" key="2">
    <source>
        <dbReference type="EMBL" id="SFB14035.1"/>
    </source>
</evidence>
<dbReference type="SUPFAM" id="SSF53335">
    <property type="entry name" value="S-adenosyl-L-methionine-dependent methyltransferases"/>
    <property type="match status" value="1"/>
</dbReference>
<feature type="domain" description="Methyltransferase type 11" evidence="1">
    <location>
        <begin position="163"/>
        <end position="210"/>
    </location>
</feature>
<dbReference type="Proteomes" id="UP000183843">
    <property type="component" value="Unassembled WGS sequence"/>
</dbReference>
<dbReference type="GO" id="GO:0032259">
    <property type="term" value="P:methylation"/>
    <property type="evidence" value="ECO:0007669"/>
    <property type="project" value="UniProtKB-KW"/>
</dbReference>
<gene>
    <name evidence="2" type="ORF">SAMN05216587_11544</name>
</gene>
<dbReference type="Pfam" id="PF08241">
    <property type="entry name" value="Methyltransf_11"/>
    <property type="match status" value="1"/>
</dbReference>
<organism evidence="2 3">
    <name type="scientific">Selenomonas ruminantium</name>
    <dbReference type="NCBI Taxonomy" id="971"/>
    <lineage>
        <taxon>Bacteria</taxon>
        <taxon>Bacillati</taxon>
        <taxon>Bacillota</taxon>
        <taxon>Negativicutes</taxon>
        <taxon>Selenomonadales</taxon>
        <taxon>Selenomonadaceae</taxon>
        <taxon>Selenomonas</taxon>
    </lineage>
</organism>
<dbReference type="Gene3D" id="3.40.50.150">
    <property type="entry name" value="Vaccinia Virus protein VP39"/>
    <property type="match status" value="1"/>
</dbReference>
<protein>
    <submittedName>
        <fullName evidence="2">Methyltransferase domain-containing protein</fullName>
    </submittedName>
</protein>
<dbReference type="CDD" id="cd02440">
    <property type="entry name" value="AdoMet_MTases"/>
    <property type="match status" value="1"/>
</dbReference>
<evidence type="ECO:0000313" key="3">
    <source>
        <dbReference type="Proteomes" id="UP000183843"/>
    </source>
</evidence>
<proteinExistence type="predicted"/>
<keyword evidence="2" id="KW-0808">Transferase</keyword>
<dbReference type="EMBL" id="FOJX01000015">
    <property type="protein sequence ID" value="SFB14035.1"/>
    <property type="molecule type" value="Genomic_DNA"/>
</dbReference>
<dbReference type="InterPro" id="IPR013216">
    <property type="entry name" value="Methyltransf_11"/>
</dbReference>
<dbReference type="AlphaFoldDB" id="A0A1I0YKV0"/>
<sequence>MQKKHVIVYGLGMEYEKQKYFIEDEWSIVCYADKKEDKPMSIRGGQLYILPSEISKQSYEYIYITTEKFAEEIEEELISKYNIPQNKILKPKDAWWYVKNAEYRHEWIKKELAKLPKGSCILDAGAGNMRYKKYCGHLQYKAQDFGQYDPYSEGKWHSRSVDIICDITSIPLENESQDCVLCTEVLEHVKEPIAVIKEFSRLLRKGGVLLLTVPFCCPTHMEPFFFSNGFSKFWYEVHLKEQGFKIEEIVSIGNWFSYVTQELERFPEICKKYGIDYSLQDMKAIMNCVRNFIIKSKNDEQSSEFLCFGYLVKAVRT</sequence>
<reference evidence="2 3" key="1">
    <citation type="submission" date="2016-10" db="EMBL/GenBank/DDBJ databases">
        <authorList>
            <person name="de Groot N.N."/>
        </authorList>
    </citation>
    <scope>NUCLEOTIDE SEQUENCE [LARGE SCALE GENOMIC DNA]</scope>
    <source>
        <strain evidence="2 3">L14</strain>
    </source>
</reference>
<name>A0A1I0YKV0_SELRU</name>
<keyword evidence="2" id="KW-0489">Methyltransferase</keyword>
<dbReference type="RefSeq" id="WP_074817348.1">
    <property type="nucleotide sequence ID" value="NZ_FOJX01000015.1"/>
</dbReference>
<dbReference type="InterPro" id="IPR029063">
    <property type="entry name" value="SAM-dependent_MTases_sf"/>
</dbReference>